<reference evidence="1 2" key="1">
    <citation type="journal article" date="2017" name="BMC Genomics">
        <title>Comparative and functional genomics of the Lactococcus lactis taxon; insights into evolution and niche adaptation.</title>
        <authorList>
            <person name="Kelleher P."/>
            <person name="Bottacini F."/>
            <person name="Mahony J."/>
            <person name="Kilcawley K.N."/>
            <person name="van Sinderen D."/>
        </authorList>
    </citation>
    <scope>NUCLEOTIDE SEQUENCE [LARGE SCALE GENOMIC DNA]</scope>
    <source>
        <strain evidence="1 2">JM1</strain>
        <plasmid evidence="2">pjm1c</plasmid>
    </source>
</reference>
<dbReference type="AlphaFoldDB" id="A0A1V0PDU9"/>
<geneLocation type="plasmid" evidence="2">
    <name>pjm1c</name>
</geneLocation>
<organism evidence="1 2">
    <name type="scientific">Lactococcus lactis subsp. cremoris</name>
    <name type="common">Streptococcus cremoris</name>
    <dbReference type="NCBI Taxonomy" id="1359"/>
    <lineage>
        <taxon>Bacteria</taxon>
        <taxon>Bacillati</taxon>
        <taxon>Bacillota</taxon>
        <taxon>Bacilli</taxon>
        <taxon>Lactobacillales</taxon>
        <taxon>Streptococcaceae</taxon>
        <taxon>Lactococcus</taxon>
    </lineage>
</organism>
<evidence type="ECO:0000313" key="2">
    <source>
        <dbReference type="Proteomes" id="UP000191806"/>
    </source>
</evidence>
<dbReference type="Proteomes" id="UP000191806">
    <property type="component" value="Plasmid pJM1D"/>
</dbReference>
<keyword evidence="1" id="KW-0614">Plasmid</keyword>
<evidence type="ECO:0000313" key="1">
    <source>
        <dbReference type="EMBL" id="ARE27441.1"/>
    </source>
</evidence>
<accession>A0A1V0PDU9</accession>
<name>A0A1V0PDU9_LACLC</name>
<protein>
    <submittedName>
        <fullName evidence="1">Uncharacterized protein</fullName>
    </submittedName>
</protein>
<sequence>MLSPAQRQIPHALLTRSLLIQLVQVPTFSAQLACIRHAASVRPEPGSNHIKFIVHKLLKKLFF</sequence>
<proteinExistence type="predicted"/>
<gene>
    <name evidence="1" type="ORF">LLJM1_pC24</name>
</gene>
<dbReference type="EMBL" id="CP016749">
    <property type="protein sequence ID" value="ARE27441.1"/>
    <property type="molecule type" value="Genomic_DNA"/>
</dbReference>